<accession>A0ABR0QX78</accession>
<name>A0ABR0QX78_GOSAR</name>
<keyword evidence="2" id="KW-1185">Reference proteome</keyword>
<dbReference type="InterPro" id="IPR036691">
    <property type="entry name" value="Endo/exonu/phosph_ase_sf"/>
</dbReference>
<gene>
    <name evidence="1" type="ORF">PVK06_005944</name>
</gene>
<comment type="caution">
    <text evidence="1">The sequence shown here is derived from an EMBL/GenBank/DDBJ whole genome shotgun (WGS) entry which is preliminary data.</text>
</comment>
<evidence type="ECO:0008006" key="3">
    <source>
        <dbReference type="Google" id="ProtNLM"/>
    </source>
</evidence>
<organism evidence="1 2">
    <name type="scientific">Gossypium arboreum</name>
    <name type="common">Tree cotton</name>
    <name type="synonym">Gossypium nanking</name>
    <dbReference type="NCBI Taxonomy" id="29729"/>
    <lineage>
        <taxon>Eukaryota</taxon>
        <taxon>Viridiplantae</taxon>
        <taxon>Streptophyta</taxon>
        <taxon>Embryophyta</taxon>
        <taxon>Tracheophyta</taxon>
        <taxon>Spermatophyta</taxon>
        <taxon>Magnoliopsida</taxon>
        <taxon>eudicotyledons</taxon>
        <taxon>Gunneridae</taxon>
        <taxon>Pentapetalae</taxon>
        <taxon>rosids</taxon>
        <taxon>malvids</taxon>
        <taxon>Malvales</taxon>
        <taxon>Malvaceae</taxon>
        <taxon>Malvoideae</taxon>
        <taxon>Gossypium</taxon>
    </lineage>
</organism>
<dbReference type="Proteomes" id="UP001358586">
    <property type="component" value="Chromosome 2"/>
</dbReference>
<dbReference type="EMBL" id="JARKNE010000002">
    <property type="protein sequence ID" value="KAK5843487.1"/>
    <property type="molecule type" value="Genomic_DNA"/>
</dbReference>
<evidence type="ECO:0000313" key="2">
    <source>
        <dbReference type="Proteomes" id="UP001358586"/>
    </source>
</evidence>
<proteinExistence type="predicted"/>
<evidence type="ECO:0000313" key="1">
    <source>
        <dbReference type="EMBL" id="KAK5843487.1"/>
    </source>
</evidence>
<dbReference type="Gene3D" id="3.60.10.10">
    <property type="entry name" value="Endonuclease/exonuclease/phosphatase"/>
    <property type="match status" value="1"/>
</dbReference>
<sequence length="159" mass="18601">MMEMVRLEYSFLNGINIEASGGFNKIISSFEKKGGLLRLERQMEEFRTTLEDYGLNDLGYTGRWFTWERGRFLSTNIRERLDRGVGHLSHAFSDHCPILLDTIGKQRIEQCLENSFEEVVKRKWDLLSGSVPNKLEILGQQLYQWDQARNREKKKVGLV</sequence>
<protein>
    <recommendedName>
        <fullName evidence="3">Reverse transcriptase</fullName>
    </recommendedName>
</protein>
<dbReference type="SUPFAM" id="SSF56219">
    <property type="entry name" value="DNase I-like"/>
    <property type="match status" value="1"/>
</dbReference>
<reference evidence="1 2" key="1">
    <citation type="submission" date="2023-03" db="EMBL/GenBank/DDBJ databases">
        <title>WGS of Gossypium arboreum.</title>
        <authorList>
            <person name="Yu D."/>
        </authorList>
    </citation>
    <scope>NUCLEOTIDE SEQUENCE [LARGE SCALE GENOMIC DNA]</scope>
    <source>
        <tissue evidence="1">Leaf</tissue>
    </source>
</reference>
<dbReference type="PANTHER" id="PTHR33710">
    <property type="entry name" value="BNAC02G09200D PROTEIN"/>
    <property type="match status" value="1"/>
</dbReference>
<dbReference type="PANTHER" id="PTHR33710:SF73">
    <property type="entry name" value="ZINC KNUCKLE CX2CX4HX4C DOMAIN-CONTAINING PROTEIN"/>
    <property type="match status" value="1"/>
</dbReference>